<dbReference type="InterPro" id="IPR050411">
    <property type="entry name" value="AlphaKG_dependent_hydroxylases"/>
</dbReference>
<dbReference type="STRING" id="1230097.A0A423XPC3"/>
<feature type="domain" description="TauD/TfdA-like" evidence="2">
    <location>
        <begin position="94"/>
        <end position="338"/>
    </location>
</feature>
<dbReference type="Pfam" id="PF02668">
    <property type="entry name" value="TauD"/>
    <property type="match status" value="1"/>
</dbReference>
<dbReference type="InterPro" id="IPR003819">
    <property type="entry name" value="TauD/TfdA-like"/>
</dbReference>
<dbReference type="Proteomes" id="UP000285146">
    <property type="component" value="Unassembled WGS sequence"/>
</dbReference>
<dbReference type="OrthoDB" id="5224680at2759"/>
<gene>
    <name evidence="3" type="ORF">VPNG_00089</name>
</gene>
<evidence type="ECO:0000259" key="2">
    <source>
        <dbReference type="Pfam" id="PF02668"/>
    </source>
</evidence>
<dbReference type="Gene3D" id="3.60.130.10">
    <property type="entry name" value="Clavaminate synthase-like"/>
    <property type="match status" value="1"/>
</dbReference>
<dbReference type="PANTHER" id="PTHR10696">
    <property type="entry name" value="GAMMA-BUTYROBETAINE HYDROXYLASE-RELATED"/>
    <property type="match status" value="1"/>
</dbReference>
<comment type="caution">
    <text evidence="3">The sequence shown here is derived from an EMBL/GenBank/DDBJ whole genome shotgun (WGS) entry which is preliminary data.</text>
</comment>
<name>A0A423XPC3_9PEZI</name>
<proteinExistence type="predicted"/>
<dbReference type="PANTHER" id="PTHR10696:SF49">
    <property type="entry name" value="TAUD_TFDA-LIKE DOMAIN-CONTAINING PROTEIN"/>
    <property type="match status" value="1"/>
</dbReference>
<reference evidence="3 4" key="1">
    <citation type="submission" date="2015-09" db="EMBL/GenBank/DDBJ databases">
        <title>Host preference determinants of Valsa canker pathogens revealed by comparative genomics.</title>
        <authorList>
            <person name="Yin Z."/>
            <person name="Huang L."/>
        </authorList>
    </citation>
    <scope>NUCLEOTIDE SEQUENCE [LARGE SCALE GENOMIC DNA]</scope>
    <source>
        <strain evidence="3 4">SXYLt</strain>
    </source>
</reference>
<dbReference type="InParanoid" id="A0A423XPC3"/>
<accession>A0A423XPC3</accession>
<organism evidence="3 4">
    <name type="scientific">Cytospora leucostoma</name>
    <dbReference type="NCBI Taxonomy" id="1230097"/>
    <lineage>
        <taxon>Eukaryota</taxon>
        <taxon>Fungi</taxon>
        <taxon>Dikarya</taxon>
        <taxon>Ascomycota</taxon>
        <taxon>Pezizomycotina</taxon>
        <taxon>Sordariomycetes</taxon>
        <taxon>Sordariomycetidae</taxon>
        <taxon>Diaporthales</taxon>
        <taxon>Cytosporaceae</taxon>
        <taxon>Cytospora</taxon>
    </lineage>
</organism>
<dbReference type="SUPFAM" id="SSF51197">
    <property type="entry name" value="Clavaminate synthase-like"/>
    <property type="match status" value="1"/>
</dbReference>
<dbReference type="GO" id="GO:0016491">
    <property type="term" value="F:oxidoreductase activity"/>
    <property type="evidence" value="ECO:0007669"/>
    <property type="project" value="UniProtKB-KW"/>
</dbReference>
<dbReference type="InterPro" id="IPR042098">
    <property type="entry name" value="TauD-like_sf"/>
</dbReference>
<dbReference type="AlphaFoldDB" id="A0A423XPC3"/>
<evidence type="ECO:0000313" key="4">
    <source>
        <dbReference type="Proteomes" id="UP000285146"/>
    </source>
</evidence>
<evidence type="ECO:0000313" key="3">
    <source>
        <dbReference type="EMBL" id="ROW18376.1"/>
    </source>
</evidence>
<protein>
    <recommendedName>
        <fullName evidence="2">TauD/TfdA-like domain-containing protein</fullName>
    </recommendedName>
</protein>
<keyword evidence="4" id="KW-1185">Reference proteome</keyword>
<sequence>MSSITTQTVVSAPITNVADIGAAAGLNTLPQGFPASIPGELAWVGSGFSNGEEWVYHLTKSDVDEVRKAVTCFKDLGADAAFSIADLGLDGSKIGLDNFELPSLGKKLLQLSLDVHKGRGFTVIRGLNPADFSVEDLTLAYMGISAHIADKRGRQDRKGNMLVHIVADKAHKNHHRHSTDPITFHNEETGDVISWLTRSTAAVGGKCVIASAATIYNVLAATRPDLIRVLAREDWPFAFPRYHCRPVLFHQDGQLVMNFGRVPLLGSAAHPRKAHLPTINAQQLEALDAIEAIARATEFQFSTVAGDLHFINNLSILHRRDGFVDGESTDEKRHLVRMRLRSSALGYTIPQALGRDWSDAFEKEGDRVWHIQPMPDTYFPLRTGPN</sequence>
<evidence type="ECO:0000256" key="1">
    <source>
        <dbReference type="ARBA" id="ARBA00023002"/>
    </source>
</evidence>
<dbReference type="EMBL" id="LKEB01000001">
    <property type="protein sequence ID" value="ROW18376.1"/>
    <property type="molecule type" value="Genomic_DNA"/>
</dbReference>
<keyword evidence="1" id="KW-0560">Oxidoreductase</keyword>